<dbReference type="RefSeq" id="WP_229790946.1">
    <property type="nucleotide sequence ID" value="NZ_BMXK01000003.1"/>
</dbReference>
<keyword evidence="2" id="KW-1185">Reference proteome</keyword>
<dbReference type="InterPro" id="IPR015946">
    <property type="entry name" value="KH_dom-like_a/b"/>
</dbReference>
<evidence type="ECO:0008006" key="3">
    <source>
        <dbReference type="Google" id="ProtNLM"/>
    </source>
</evidence>
<dbReference type="PANTHER" id="PTHR35368:SF1">
    <property type="entry name" value="HYDROPEROXIDE REDUCTASE"/>
    <property type="match status" value="1"/>
</dbReference>
<dbReference type="EMBL" id="BMXK01000003">
    <property type="protein sequence ID" value="GHD03130.1"/>
    <property type="molecule type" value="Genomic_DNA"/>
</dbReference>
<accession>A0ABQ3GFT2</accession>
<protein>
    <recommendedName>
        <fullName evidence="3">OsmC-like protein</fullName>
    </recommendedName>
</protein>
<comment type="caution">
    <text evidence="1">The sequence shown here is derived from an EMBL/GenBank/DDBJ whole genome shotgun (WGS) entry which is preliminary data.</text>
</comment>
<sequence>MGIRADAGPQGRAYSQGMDTIRETFATFSADREAAKTAPKVTTTLNNGFARASAGPFNWDIDLPGPLGGGNQSPSPTAYFLGALAGCAVAFINDTLAPEFEVEIEGISATAGCTADLSGLVGVPGADPRLGDLSLTVEITSTSSSERLSALRQAWSERCPIYLAITEPNDIELTFT</sequence>
<evidence type="ECO:0000313" key="1">
    <source>
        <dbReference type="EMBL" id="GHD03130.1"/>
    </source>
</evidence>
<organism evidence="1 2">
    <name type="scientific">Zhihengliuella salsuginis</name>
    <dbReference type="NCBI Taxonomy" id="578222"/>
    <lineage>
        <taxon>Bacteria</taxon>
        <taxon>Bacillati</taxon>
        <taxon>Actinomycetota</taxon>
        <taxon>Actinomycetes</taxon>
        <taxon>Micrococcales</taxon>
        <taxon>Micrococcaceae</taxon>
        <taxon>Zhihengliuella</taxon>
    </lineage>
</organism>
<dbReference type="Pfam" id="PF02566">
    <property type="entry name" value="OsmC"/>
    <property type="match status" value="1"/>
</dbReference>
<dbReference type="InterPro" id="IPR036102">
    <property type="entry name" value="OsmC/Ohrsf"/>
</dbReference>
<dbReference type="InterPro" id="IPR003718">
    <property type="entry name" value="OsmC/Ohr_fam"/>
</dbReference>
<dbReference type="PANTHER" id="PTHR35368">
    <property type="entry name" value="HYDROPEROXIDE REDUCTASE"/>
    <property type="match status" value="1"/>
</dbReference>
<dbReference type="Proteomes" id="UP000642819">
    <property type="component" value="Unassembled WGS sequence"/>
</dbReference>
<dbReference type="Gene3D" id="3.30.300.20">
    <property type="match status" value="1"/>
</dbReference>
<dbReference type="SUPFAM" id="SSF82784">
    <property type="entry name" value="OsmC-like"/>
    <property type="match status" value="1"/>
</dbReference>
<evidence type="ECO:0000313" key="2">
    <source>
        <dbReference type="Proteomes" id="UP000642819"/>
    </source>
</evidence>
<reference evidence="2" key="1">
    <citation type="journal article" date="2019" name="Int. J. Syst. Evol. Microbiol.">
        <title>The Global Catalogue of Microorganisms (GCM) 10K type strain sequencing project: providing services to taxonomists for standard genome sequencing and annotation.</title>
        <authorList>
            <consortium name="The Broad Institute Genomics Platform"/>
            <consortium name="The Broad Institute Genome Sequencing Center for Infectious Disease"/>
            <person name="Wu L."/>
            <person name="Ma J."/>
        </authorList>
    </citation>
    <scope>NUCLEOTIDE SEQUENCE [LARGE SCALE GENOMIC DNA]</scope>
    <source>
        <strain evidence="2">KCTC 19466</strain>
    </source>
</reference>
<proteinExistence type="predicted"/>
<dbReference type="InterPro" id="IPR052924">
    <property type="entry name" value="OsmC/Ohr_hydroprdx_reductase"/>
</dbReference>
<gene>
    <name evidence="1" type="ORF">GCM10008096_09060</name>
</gene>
<name>A0ABQ3GFT2_9MICC</name>